<dbReference type="Gene3D" id="1.20.1250.20">
    <property type="entry name" value="MFS general substrate transporter like domains"/>
    <property type="match status" value="1"/>
</dbReference>
<feature type="transmembrane region" description="Helical" evidence="5">
    <location>
        <begin position="12"/>
        <end position="31"/>
    </location>
</feature>
<keyword evidence="2 5" id="KW-0812">Transmembrane</keyword>
<dbReference type="InterPro" id="IPR020846">
    <property type="entry name" value="MFS_dom"/>
</dbReference>
<feature type="transmembrane region" description="Helical" evidence="5">
    <location>
        <begin position="71"/>
        <end position="94"/>
    </location>
</feature>
<sequence>MAGRLGDRRGPARLLVPGLALAVAGMAAMALTGSAAAVIGGALVFGAGFGVLQNATLALMYDRAPAGGELIVSAIWNTAYDLGMAGGALLAGLVVTSAGYPLTFLLTAAAMLPALALAVKER</sequence>
<evidence type="ECO:0000256" key="1">
    <source>
        <dbReference type="ARBA" id="ARBA00004651"/>
    </source>
</evidence>
<dbReference type="InterPro" id="IPR036259">
    <property type="entry name" value="MFS_trans_sf"/>
</dbReference>
<proteinExistence type="predicted"/>
<feature type="transmembrane region" description="Helical" evidence="5">
    <location>
        <begin position="100"/>
        <end position="119"/>
    </location>
</feature>
<dbReference type="Pfam" id="PF07690">
    <property type="entry name" value="MFS_1"/>
    <property type="match status" value="1"/>
</dbReference>
<evidence type="ECO:0000259" key="6">
    <source>
        <dbReference type="PROSITE" id="PS50850"/>
    </source>
</evidence>
<dbReference type="InterPro" id="IPR052714">
    <property type="entry name" value="MFS_Exporter"/>
</dbReference>
<dbReference type="PANTHER" id="PTHR23531:SF1">
    <property type="entry name" value="QUINOLENE RESISTANCE PROTEIN NORA"/>
    <property type="match status" value="1"/>
</dbReference>
<dbReference type="PROSITE" id="PS50850">
    <property type="entry name" value="MFS"/>
    <property type="match status" value="1"/>
</dbReference>
<evidence type="ECO:0000256" key="2">
    <source>
        <dbReference type="ARBA" id="ARBA00022692"/>
    </source>
</evidence>
<dbReference type="PANTHER" id="PTHR23531">
    <property type="entry name" value="QUINOLENE RESISTANCE PROTEIN NORA"/>
    <property type="match status" value="1"/>
</dbReference>
<keyword evidence="3 5" id="KW-1133">Transmembrane helix</keyword>
<evidence type="ECO:0000256" key="4">
    <source>
        <dbReference type="ARBA" id="ARBA00023136"/>
    </source>
</evidence>
<feature type="transmembrane region" description="Helical" evidence="5">
    <location>
        <begin position="37"/>
        <end position="59"/>
    </location>
</feature>
<reference evidence="8" key="1">
    <citation type="journal article" date="2019" name="Int. J. Syst. Evol. Microbiol.">
        <title>The Global Catalogue of Microorganisms (GCM) 10K type strain sequencing project: providing services to taxonomists for standard genome sequencing and annotation.</title>
        <authorList>
            <consortium name="The Broad Institute Genomics Platform"/>
            <consortium name="The Broad Institute Genome Sequencing Center for Infectious Disease"/>
            <person name="Wu L."/>
            <person name="Ma J."/>
        </authorList>
    </citation>
    <scope>NUCLEOTIDE SEQUENCE [LARGE SCALE GENOMIC DNA]</scope>
    <source>
        <strain evidence="8">JCM 3272</strain>
    </source>
</reference>
<protein>
    <recommendedName>
        <fullName evidence="6">Major facilitator superfamily (MFS) profile domain-containing protein</fullName>
    </recommendedName>
</protein>
<dbReference type="SUPFAM" id="SSF103473">
    <property type="entry name" value="MFS general substrate transporter"/>
    <property type="match status" value="1"/>
</dbReference>
<keyword evidence="4 5" id="KW-0472">Membrane</keyword>
<dbReference type="InterPro" id="IPR011701">
    <property type="entry name" value="MFS"/>
</dbReference>
<dbReference type="Proteomes" id="UP001501444">
    <property type="component" value="Unassembled WGS sequence"/>
</dbReference>
<comment type="caution">
    <text evidence="7">The sequence shown here is derived from an EMBL/GenBank/DDBJ whole genome shotgun (WGS) entry which is preliminary data.</text>
</comment>
<feature type="domain" description="Major facilitator superfamily (MFS) profile" evidence="6">
    <location>
        <begin position="1"/>
        <end position="122"/>
    </location>
</feature>
<evidence type="ECO:0000313" key="8">
    <source>
        <dbReference type="Proteomes" id="UP001501444"/>
    </source>
</evidence>
<dbReference type="EMBL" id="BAAARV010000003">
    <property type="protein sequence ID" value="GAA2325975.1"/>
    <property type="molecule type" value="Genomic_DNA"/>
</dbReference>
<comment type="subcellular location">
    <subcellularLocation>
        <location evidence="1">Cell membrane</location>
        <topology evidence="1">Multi-pass membrane protein</topology>
    </subcellularLocation>
</comment>
<name>A0ABP5S7H4_9ACTN</name>
<keyword evidence="8" id="KW-1185">Reference proteome</keyword>
<accession>A0ABP5S7H4</accession>
<evidence type="ECO:0000313" key="7">
    <source>
        <dbReference type="EMBL" id="GAA2325975.1"/>
    </source>
</evidence>
<gene>
    <name evidence="7" type="ORF">GCM10010170_000400</name>
</gene>
<organism evidence="7 8">
    <name type="scientific">Dactylosporangium salmoneum</name>
    <dbReference type="NCBI Taxonomy" id="53361"/>
    <lineage>
        <taxon>Bacteria</taxon>
        <taxon>Bacillati</taxon>
        <taxon>Actinomycetota</taxon>
        <taxon>Actinomycetes</taxon>
        <taxon>Micromonosporales</taxon>
        <taxon>Micromonosporaceae</taxon>
        <taxon>Dactylosporangium</taxon>
    </lineage>
</organism>
<evidence type="ECO:0000256" key="3">
    <source>
        <dbReference type="ARBA" id="ARBA00022989"/>
    </source>
</evidence>
<evidence type="ECO:0000256" key="5">
    <source>
        <dbReference type="SAM" id="Phobius"/>
    </source>
</evidence>